<sequence length="53" mass="6145">MSASHVVIVGVFRHVQNMLDCQRLLLTALRYLDAVPDTRNGRERVEIRRLGRL</sequence>
<dbReference type="EMBL" id="FOSL01000027">
    <property type="protein sequence ID" value="SFL06187.1"/>
    <property type="molecule type" value="Genomic_DNA"/>
</dbReference>
<keyword evidence="2" id="KW-1185">Reference proteome</keyword>
<dbReference type="AlphaFoldDB" id="A0A1I4ENV0"/>
<reference evidence="1 2" key="1">
    <citation type="submission" date="2016-10" db="EMBL/GenBank/DDBJ databases">
        <authorList>
            <person name="Varghese N."/>
            <person name="Submissions S."/>
        </authorList>
    </citation>
    <scope>NUCLEOTIDE SEQUENCE [LARGE SCALE GENOMIC DNA]</scope>
    <source>
        <strain evidence="1 2">DSM 21822</strain>
    </source>
</reference>
<protein>
    <submittedName>
        <fullName evidence="1">Uncharacterized protein</fullName>
    </submittedName>
</protein>
<accession>A0A1I4ENV0</accession>
<name>A0A1I4ENV0_9HYPH</name>
<proteinExistence type="predicted"/>
<organism evidence="1 2">
    <name type="scientific">Neomesorhizobium albiziae</name>
    <dbReference type="NCBI Taxonomy" id="335020"/>
    <lineage>
        <taxon>Bacteria</taxon>
        <taxon>Pseudomonadati</taxon>
        <taxon>Pseudomonadota</taxon>
        <taxon>Alphaproteobacteria</taxon>
        <taxon>Hyphomicrobiales</taxon>
        <taxon>Phyllobacteriaceae</taxon>
        <taxon>Neomesorhizobium</taxon>
    </lineage>
</organism>
<dbReference type="RefSeq" id="WP_188130570.1">
    <property type="nucleotide sequence ID" value="NZ_BSPE01000090.1"/>
</dbReference>
<gene>
    <name evidence="1" type="ORF">SAMN04488498_12750</name>
</gene>
<dbReference type="Proteomes" id="UP000323300">
    <property type="component" value="Unassembled WGS sequence"/>
</dbReference>
<evidence type="ECO:0000313" key="2">
    <source>
        <dbReference type="Proteomes" id="UP000323300"/>
    </source>
</evidence>
<evidence type="ECO:0000313" key="1">
    <source>
        <dbReference type="EMBL" id="SFL06187.1"/>
    </source>
</evidence>